<dbReference type="EMBL" id="ULHB01000228">
    <property type="protein sequence ID" value="SYW86133.1"/>
    <property type="molecule type" value="Genomic_DNA"/>
</dbReference>
<dbReference type="OrthoDB" id="408631at2759"/>
<reference evidence="6" key="2">
    <citation type="submission" date="2016-04" db="EMBL/GenBank/DDBJ databases">
        <authorList>
            <person name="Guldener U."/>
            <person name="Guldener U."/>
        </authorList>
    </citation>
    <scope>NUCLEOTIDE SEQUENCE [LARGE SCALE GENOMIC DNA]</scope>
    <source>
        <strain evidence="6">UB2112</strain>
    </source>
</reference>
<evidence type="ECO:0000313" key="7">
    <source>
        <dbReference type="Proteomes" id="UP000658997"/>
    </source>
</evidence>
<feature type="compositionally biased region" description="Low complexity" evidence="2">
    <location>
        <begin position="1"/>
        <end position="12"/>
    </location>
</feature>
<proteinExistence type="predicted"/>
<dbReference type="Gene3D" id="3.40.50.1820">
    <property type="entry name" value="alpha/beta hydrolase"/>
    <property type="match status" value="1"/>
</dbReference>
<name>A0A1K0G2Y6_9BASI</name>
<dbReference type="InterPro" id="IPR013094">
    <property type="entry name" value="AB_hydrolase_3"/>
</dbReference>
<dbReference type="Proteomes" id="UP000179920">
    <property type="component" value="Chromosome V"/>
</dbReference>
<dbReference type="EMBL" id="LT558121">
    <property type="protein sequence ID" value="SAM81766.1"/>
    <property type="molecule type" value="Genomic_DNA"/>
</dbReference>
<evidence type="ECO:0000256" key="2">
    <source>
        <dbReference type="SAM" id="MobiDB-lite"/>
    </source>
</evidence>
<dbReference type="InterPro" id="IPR050300">
    <property type="entry name" value="GDXG_lipolytic_enzyme"/>
</dbReference>
<reference evidence="4" key="1">
    <citation type="submission" date="2016-04" db="EMBL/GenBank/DDBJ databases">
        <authorList>
            <person name="Evans L.H."/>
            <person name="Alamgir A."/>
            <person name="Owens N."/>
            <person name="Weber N.D."/>
            <person name="Virtaneva K."/>
            <person name="Barbian K."/>
            <person name="Babar A."/>
            <person name="Rosenke K."/>
        </authorList>
    </citation>
    <scope>NUCLEOTIDE SEQUENCE</scope>
    <source>
        <strain evidence="4">UB2112</strain>
    </source>
</reference>
<dbReference type="AlphaFoldDB" id="A0A1K0G2Y6"/>
<dbReference type="Pfam" id="PF07859">
    <property type="entry name" value="Abhydrolase_3"/>
    <property type="match status" value="1"/>
</dbReference>
<dbReference type="PANTHER" id="PTHR48081">
    <property type="entry name" value="AB HYDROLASE SUPERFAMILY PROTEIN C4A8.06C"/>
    <property type="match status" value="1"/>
</dbReference>
<evidence type="ECO:0000259" key="3">
    <source>
        <dbReference type="Pfam" id="PF07859"/>
    </source>
</evidence>
<keyword evidence="7" id="KW-1185">Reference proteome</keyword>
<reference evidence="5" key="3">
    <citation type="submission" date="2018-08" db="EMBL/GenBank/DDBJ databases">
        <authorList>
            <person name="Guldener U."/>
        </authorList>
    </citation>
    <scope>NUCLEOTIDE SEQUENCE</scope>
    <source>
        <strain evidence="5">UB2</strain>
    </source>
</reference>
<evidence type="ECO:0000256" key="1">
    <source>
        <dbReference type="ARBA" id="ARBA00022801"/>
    </source>
</evidence>
<sequence>MSTASSAANASTGFQLLPNPTNPSPAEISAALKLIRSGGITYPQEATPDWSITTPSITPSLSRDVKLDIYDPASLPSNSSTPSRRPVLLNWHGSGYTVDRFGADADVNRYLVEVLPSLTVVDADYVKAPENPFPEALYDVVSAVRWTLSQPFFNGDLILMGHSAGAQFALALSSRSTALSLGLTAEEYSRIKACVTLYPPTDSSIPLIDKATNEQGELPNIPMAALSYQVMHFFFGAYLGWEPEVQQKMGNDPRVSPAKAETGSYEVPCYIVACEHDPLGTEAKEFGEKLVKEGGEGKHEVYFAKGVGHSYETRIPDVRHENILEVPGGRAKKESFERMVAFIRRHVKSVNAKA</sequence>
<dbReference type="InterPro" id="IPR029058">
    <property type="entry name" value="AB_hydrolase_fold"/>
</dbReference>
<gene>
    <name evidence="5" type="ORF">UBRO2_05853</name>
    <name evidence="4" type="ORF">UBRO_03094</name>
</gene>
<organism evidence="4 6">
    <name type="scientific">Ustilago bromivora</name>
    <dbReference type="NCBI Taxonomy" id="307758"/>
    <lineage>
        <taxon>Eukaryota</taxon>
        <taxon>Fungi</taxon>
        <taxon>Dikarya</taxon>
        <taxon>Basidiomycota</taxon>
        <taxon>Ustilaginomycotina</taxon>
        <taxon>Ustilaginomycetes</taxon>
        <taxon>Ustilaginales</taxon>
        <taxon>Ustilaginaceae</taxon>
        <taxon>Ustilago</taxon>
    </lineage>
</organism>
<accession>A0A1K0G2Y6</accession>
<dbReference type="SUPFAM" id="SSF53474">
    <property type="entry name" value="alpha/beta-Hydrolases"/>
    <property type="match status" value="1"/>
</dbReference>
<evidence type="ECO:0000313" key="5">
    <source>
        <dbReference type="EMBL" id="SYW86133.1"/>
    </source>
</evidence>
<dbReference type="PANTHER" id="PTHR48081:SF8">
    <property type="entry name" value="ALPHA_BETA HYDROLASE FOLD-3 DOMAIN-CONTAINING PROTEIN-RELATED"/>
    <property type="match status" value="1"/>
</dbReference>
<feature type="region of interest" description="Disordered" evidence="2">
    <location>
        <begin position="1"/>
        <end position="22"/>
    </location>
</feature>
<evidence type="ECO:0000313" key="6">
    <source>
        <dbReference type="Proteomes" id="UP000179920"/>
    </source>
</evidence>
<dbReference type="Proteomes" id="UP000658997">
    <property type="component" value="Unassembled WGS sequence"/>
</dbReference>
<keyword evidence="1" id="KW-0378">Hydrolase</keyword>
<evidence type="ECO:0000313" key="4">
    <source>
        <dbReference type="EMBL" id="SAM81766.1"/>
    </source>
</evidence>
<protein>
    <recommendedName>
        <fullName evidence="3">Alpha/beta hydrolase fold-3 domain-containing protein</fullName>
    </recommendedName>
</protein>
<dbReference type="GO" id="GO:0016787">
    <property type="term" value="F:hydrolase activity"/>
    <property type="evidence" value="ECO:0007669"/>
    <property type="project" value="UniProtKB-KW"/>
</dbReference>
<feature type="domain" description="Alpha/beta hydrolase fold-3" evidence="3">
    <location>
        <begin position="89"/>
        <end position="311"/>
    </location>
</feature>